<dbReference type="RefSeq" id="WP_204698645.1">
    <property type="nucleotide sequence ID" value="NZ_JAFBEC010000008.1"/>
</dbReference>
<gene>
    <name evidence="8" type="ORF">JOD17_003015</name>
</gene>
<name>A0ABS2PES0_9BACL</name>
<evidence type="ECO:0000256" key="4">
    <source>
        <dbReference type="ARBA" id="ARBA00023136"/>
    </source>
</evidence>
<sequence length="103" mass="11331">MRGQWTLILGLVAALIISIFAVINVDSVTVDFMFTTAQVPLILIILGSVLMGGVIVGAVGLLKVYKLQQEIKRLKKNQQEGRQVSDHPDPVDNNDENQENETT</sequence>
<dbReference type="EMBL" id="JAFBEC010000008">
    <property type="protein sequence ID" value="MBM7633919.1"/>
    <property type="molecule type" value="Genomic_DNA"/>
</dbReference>
<keyword evidence="9" id="KW-1185">Reference proteome</keyword>
<feature type="domain" description="Lipopolysaccharide assembly protein A" evidence="7">
    <location>
        <begin position="24"/>
        <end position="79"/>
    </location>
</feature>
<evidence type="ECO:0000256" key="5">
    <source>
        <dbReference type="SAM" id="MobiDB-lite"/>
    </source>
</evidence>
<evidence type="ECO:0000256" key="6">
    <source>
        <dbReference type="SAM" id="Phobius"/>
    </source>
</evidence>
<protein>
    <submittedName>
        <fullName evidence="8">Integral membrane protein</fullName>
    </submittedName>
</protein>
<keyword evidence="3 6" id="KW-1133">Transmembrane helix</keyword>
<dbReference type="PANTHER" id="PTHR41335:SF1">
    <property type="entry name" value="MEMBRANE PROTEIN"/>
    <property type="match status" value="1"/>
</dbReference>
<proteinExistence type="predicted"/>
<feature type="compositionally biased region" description="Acidic residues" evidence="5">
    <location>
        <begin position="92"/>
        <end position="103"/>
    </location>
</feature>
<evidence type="ECO:0000256" key="3">
    <source>
        <dbReference type="ARBA" id="ARBA00022989"/>
    </source>
</evidence>
<dbReference type="PANTHER" id="PTHR41335">
    <property type="entry name" value="MEMBRANE PROTEIN-RELATED"/>
    <property type="match status" value="1"/>
</dbReference>
<feature type="transmembrane region" description="Helical" evidence="6">
    <location>
        <begin position="37"/>
        <end position="65"/>
    </location>
</feature>
<dbReference type="Proteomes" id="UP000741863">
    <property type="component" value="Unassembled WGS sequence"/>
</dbReference>
<keyword evidence="4 6" id="KW-0472">Membrane</keyword>
<evidence type="ECO:0000313" key="8">
    <source>
        <dbReference type="EMBL" id="MBM7633919.1"/>
    </source>
</evidence>
<feature type="region of interest" description="Disordered" evidence="5">
    <location>
        <begin position="75"/>
        <end position="103"/>
    </location>
</feature>
<accession>A0ABS2PES0</accession>
<evidence type="ECO:0000259" key="7">
    <source>
        <dbReference type="Pfam" id="PF06305"/>
    </source>
</evidence>
<keyword evidence="1" id="KW-1003">Cell membrane</keyword>
<feature type="compositionally biased region" description="Basic and acidic residues" evidence="5">
    <location>
        <begin position="75"/>
        <end position="90"/>
    </location>
</feature>
<evidence type="ECO:0000256" key="1">
    <source>
        <dbReference type="ARBA" id="ARBA00022475"/>
    </source>
</evidence>
<evidence type="ECO:0000256" key="2">
    <source>
        <dbReference type="ARBA" id="ARBA00022692"/>
    </source>
</evidence>
<reference evidence="8 9" key="1">
    <citation type="submission" date="2021-01" db="EMBL/GenBank/DDBJ databases">
        <title>Genomic Encyclopedia of Type Strains, Phase IV (KMG-IV): sequencing the most valuable type-strain genomes for metagenomic binning, comparative biology and taxonomic classification.</title>
        <authorList>
            <person name="Goeker M."/>
        </authorList>
    </citation>
    <scope>NUCLEOTIDE SEQUENCE [LARGE SCALE GENOMIC DNA]</scope>
    <source>
        <strain evidence="8 9">DSM 25540</strain>
    </source>
</reference>
<dbReference type="InterPro" id="IPR010445">
    <property type="entry name" value="LapA_dom"/>
</dbReference>
<comment type="caution">
    <text evidence="8">The sequence shown here is derived from an EMBL/GenBank/DDBJ whole genome shotgun (WGS) entry which is preliminary data.</text>
</comment>
<keyword evidence="2 6" id="KW-0812">Transmembrane</keyword>
<organism evidence="8 9">
    <name type="scientific">Geomicrobium sediminis</name>
    <dbReference type="NCBI Taxonomy" id="1347788"/>
    <lineage>
        <taxon>Bacteria</taxon>
        <taxon>Bacillati</taxon>
        <taxon>Bacillota</taxon>
        <taxon>Bacilli</taxon>
        <taxon>Bacillales</taxon>
        <taxon>Geomicrobium</taxon>
    </lineage>
</organism>
<dbReference type="Pfam" id="PF06305">
    <property type="entry name" value="LapA_dom"/>
    <property type="match status" value="1"/>
</dbReference>
<evidence type="ECO:0000313" key="9">
    <source>
        <dbReference type="Proteomes" id="UP000741863"/>
    </source>
</evidence>